<evidence type="ECO:0000256" key="5">
    <source>
        <dbReference type="ARBA" id="ARBA00023015"/>
    </source>
</evidence>
<evidence type="ECO:0000259" key="11">
    <source>
        <dbReference type="PROSITE" id="PS50808"/>
    </source>
</evidence>
<dbReference type="PROSITE" id="PS50808">
    <property type="entry name" value="ZF_BED"/>
    <property type="match status" value="1"/>
</dbReference>
<dbReference type="SUPFAM" id="SSF53098">
    <property type="entry name" value="Ribonuclease H-like"/>
    <property type="match status" value="1"/>
</dbReference>
<comment type="caution">
    <text evidence="12">The sequence shown here is derived from an EMBL/GenBank/DDBJ whole genome shotgun (WGS) entry which is preliminary data.</text>
</comment>
<evidence type="ECO:0000256" key="6">
    <source>
        <dbReference type="ARBA" id="ARBA00023125"/>
    </source>
</evidence>
<evidence type="ECO:0000256" key="7">
    <source>
        <dbReference type="ARBA" id="ARBA00023163"/>
    </source>
</evidence>
<dbReference type="Proteomes" id="UP001370490">
    <property type="component" value="Unassembled WGS sequence"/>
</dbReference>
<dbReference type="GO" id="GO:0005634">
    <property type="term" value="C:nucleus"/>
    <property type="evidence" value="ECO:0007669"/>
    <property type="project" value="UniProtKB-SubCell"/>
</dbReference>
<evidence type="ECO:0000256" key="2">
    <source>
        <dbReference type="ARBA" id="ARBA00022723"/>
    </source>
</evidence>
<dbReference type="InterPro" id="IPR008906">
    <property type="entry name" value="HATC_C_dom"/>
</dbReference>
<sequence>SEDKDDLHSSAVEGIDMEVLDEGDGAASLGEIGGMVRYNKRGTKRVRKLTSPVWFHFEMLPLGDDERQKSKCKKCGKVYLAESRFGTGNLKRHLDKCLKKDAPDVDPQPLPGSGGSMSPSMSKFDPEKFKELCMAAVIMHNLPFEFMEFSGIRDILLYLRDDLNEGLKEIDGVIEKIRESIKYVKGSNIRKKTFLECVANSSIHNKKSLRQDVPTRWNSTYTMVDSALFYQHAFMHLEQIDPNYMDCPSQDEWDKVEKINKFLSVFYDAEYAKSSRPLPTPLTSASPIKSVDHGARNSTRESVFKDDENLLEEFELFERENGVQRKTQLELYFEEPRMDRNTELDVLVYWKANQFMYPQVAAMALDILSIPVSTVTSERIFNVEGLVLDLNRSLLGPEALEALVCTRDWLHGEHGASKSFEAVSVSQVIFGGVRLSDSFCCLQVSYVPGFANFKISKRVEERRCFFLLQELFYYFRVVQIAKKRIHARAWRKGSALHMRESCPNCREEYLYEILEARECFAYERGALVAKIHKVAKNSGQQMSRDIMKKRKIPVRGKALAVLPFAKSWLHHLKESEYSAILSFGSYLFQSNKVLSRKMLVTVRISQDAGDYCDRLDDVEHVGVDDMLLLRHLKCLKDVVQDDVQYSDKVSVDSL</sequence>
<dbReference type="GO" id="GO:0046983">
    <property type="term" value="F:protein dimerization activity"/>
    <property type="evidence" value="ECO:0007669"/>
    <property type="project" value="InterPro"/>
</dbReference>
<keyword evidence="13" id="KW-1185">Reference proteome</keyword>
<protein>
    <submittedName>
        <fullName evidence="12">HAT, C-terminal dimerization domain</fullName>
    </submittedName>
</protein>
<dbReference type="Pfam" id="PF05699">
    <property type="entry name" value="Dimer_Tnp_hAT"/>
    <property type="match status" value="1"/>
</dbReference>
<dbReference type="SMART" id="SM00614">
    <property type="entry name" value="ZnF_BED"/>
    <property type="match status" value="1"/>
</dbReference>
<evidence type="ECO:0000256" key="4">
    <source>
        <dbReference type="ARBA" id="ARBA00022833"/>
    </source>
</evidence>
<dbReference type="Pfam" id="PF02892">
    <property type="entry name" value="zf-BED"/>
    <property type="match status" value="1"/>
</dbReference>
<accession>A0AAN8W2L5</accession>
<keyword evidence="3 9" id="KW-0863">Zinc-finger</keyword>
<evidence type="ECO:0000256" key="8">
    <source>
        <dbReference type="ARBA" id="ARBA00023242"/>
    </source>
</evidence>
<organism evidence="12 13">
    <name type="scientific">Dillenia turbinata</name>
    <dbReference type="NCBI Taxonomy" id="194707"/>
    <lineage>
        <taxon>Eukaryota</taxon>
        <taxon>Viridiplantae</taxon>
        <taxon>Streptophyta</taxon>
        <taxon>Embryophyta</taxon>
        <taxon>Tracheophyta</taxon>
        <taxon>Spermatophyta</taxon>
        <taxon>Magnoliopsida</taxon>
        <taxon>eudicotyledons</taxon>
        <taxon>Gunneridae</taxon>
        <taxon>Pentapetalae</taxon>
        <taxon>Dilleniales</taxon>
        <taxon>Dilleniaceae</taxon>
        <taxon>Dillenia</taxon>
    </lineage>
</organism>
<proteinExistence type="predicted"/>
<evidence type="ECO:0000256" key="10">
    <source>
        <dbReference type="SAM" id="MobiDB-lite"/>
    </source>
</evidence>
<comment type="subcellular location">
    <subcellularLocation>
        <location evidence="1">Nucleus</location>
    </subcellularLocation>
</comment>
<keyword evidence="7" id="KW-0804">Transcription</keyword>
<dbReference type="PANTHER" id="PTHR46481">
    <property type="entry name" value="ZINC FINGER BED DOMAIN-CONTAINING PROTEIN 4"/>
    <property type="match status" value="1"/>
</dbReference>
<gene>
    <name evidence="12" type="ORF">RJ641_030112</name>
</gene>
<name>A0AAN8W2L5_9MAGN</name>
<dbReference type="AlphaFoldDB" id="A0AAN8W2L5"/>
<evidence type="ECO:0000313" key="13">
    <source>
        <dbReference type="Proteomes" id="UP001370490"/>
    </source>
</evidence>
<keyword evidence="5" id="KW-0805">Transcription regulation</keyword>
<dbReference type="SUPFAM" id="SSF57667">
    <property type="entry name" value="beta-beta-alpha zinc fingers"/>
    <property type="match status" value="1"/>
</dbReference>
<evidence type="ECO:0000313" key="12">
    <source>
        <dbReference type="EMBL" id="KAK6940581.1"/>
    </source>
</evidence>
<dbReference type="InterPro" id="IPR003656">
    <property type="entry name" value="Znf_BED"/>
</dbReference>
<dbReference type="PANTHER" id="PTHR46481:SF6">
    <property type="entry name" value="ZINC FINGER BED DOMAIN-CONTAINING PROTEIN RICESLEEPER 2-LIKE"/>
    <property type="match status" value="1"/>
</dbReference>
<keyword evidence="4" id="KW-0862">Zinc</keyword>
<dbReference type="InterPro" id="IPR012337">
    <property type="entry name" value="RNaseH-like_sf"/>
</dbReference>
<reference evidence="12 13" key="1">
    <citation type="submission" date="2023-12" db="EMBL/GenBank/DDBJ databases">
        <title>A high-quality genome assembly for Dillenia turbinata (Dilleniales).</title>
        <authorList>
            <person name="Chanderbali A."/>
        </authorList>
    </citation>
    <scope>NUCLEOTIDE SEQUENCE [LARGE SCALE GENOMIC DNA]</scope>
    <source>
        <strain evidence="12">LSX21</strain>
        <tissue evidence="12">Leaf</tissue>
    </source>
</reference>
<dbReference type="GO" id="GO:0003677">
    <property type="term" value="F:DNA binding"/>
    <property type="evidence" value="ECO:0007669"/>
    <property type="project" value="UniProtKB-KW"/>
</dbReference>
<feature type="non-terminal residue" evidence="12">
    <location>
        <position position="1"/>
    </location>
</feature>
<feature type="domain" description="BED-type" evidence="11">
    <location>
        <begin position="48"/>
        <end position="105"/>
    </location>
</feature>
<keyword evidence="6" id="KW-0238">DNA-binding</keyword>
<dbReference type="InterPro" id="IPR036236">
    <property type="entry name" value="Znf_C2H2_sf"/>
</dbReference>
<keyword evidence="8" id="KW-0539">Nucleus</keyword>
<dbReference type="InterPro" id="IPR052035">
    <property type="entry name" value="ZnF_BED_domain_contain"/>
</dbReference>
<dbReference type="GO" id="GO:0008270">
    <property type="term" value="F:zinc ion binding"/>
    <property type="evidence" value="ECO:0007669"/>
    <property type="project" value="UniProtKB-KW"/>
</dbReference>
<feature type="region of interest" description="Disordered" evidence="10">
    <location>
        <begin position="101"/>
        <end position="121"/>
    </location>
</feature>
<dbReference type="EMBL" id="JBAMMX010000005">
    <property type="protein sequence ID" value="KAK6940581.1"/>
    <property type="molecule type" value="Genomic_DNA"/>
</dbReference>
<evidence type="ECO:0000256" key="1">
    <source>
        <dbReference type="ARBA" id="ARBA00004123"/>
    </source>
</evidence>
<keyword evidence="2" id="KW-0479">Metal-binding</keyword>
<evidence type="ECO:0000256" key="9">
    <source>
        <dbReference type="PROSITE-ProRule" id="PRU00027"/>
    </source>
</evidence>
<evidence type="ECO:0000256" key="3">
    <source>
        <dbReference type="ARBA" id="ARBA00022771"/>
    </source>
</evidence>